<keyword evidence="3" id="KW-0687">Ribonucleoprotein</keyword>
<sequence>MQITAKTIDTALEGILNPIKKRKFLETIELQIGLKDYDPQRDKRFNGSIRLPNSIRQKLKICIIADAKTQEQATDEGLIKDGNVNIMNYDQLRAFNKQKKVIKKWQKSYKQLMCSESLIRQIPRVMGPQLGKIGTFPQTIGPNDNLAKKIIDSRSTIKFQLKKWTCLSATVGDLGMTQEELRQNIMMALSFLVSKLKKGWGNLKQITLKSTMGKPFRLLG</sequence>
<gene>
    <name evidence="4" type="ORF">FGO68_gene16736</name>
</gene>
<dbReference type="GO" id="GO:0015934">
    <property type="term" value="C:large ribosomal subunit"/>
    <property type="evidence" value="ECO:0007669"/>
    <property type="project" value="InterPro"/>
</dbReference>
<protein>
    <recommendedName>
        <fullName evidence="6">Ribosomal protein</fullName>
    </recommendedName>
</protein>
<reference evidence="4" key="1">
    <citation type="submission" date="2019-06" db="EMBL/GenBank/DDBJ databases">
        <authorList>
            <person name="Zheng W."/>
        </authorList>
    </citation>
    <scope>NUCLEOTIDE SEQUENCE</scope>
    <source>
        <strain evidence="4">QDHG01</strain>
    </source>
</reference>
<evidence type="ECO:0008006" key="6">
    <source>
        <dbReference type="Google" id="ProtNLM"/>
    </source>
</evidence>
<evidence type="ECO:0000313" key="5">
    <source>
        <dbReference type="Proteomes" id="UP000785679"/>
    </source>
</evidence>
<evidence type="ECO:0000313" key="4">
    <source>
        <dbReference type="EMBL" id="TNV75612.1"/>
    </source>
</evidence>
<organism evidence="4 5">
    <name type="scientific">Halteria grandinella</name>
    <dbReference type="NCBI Taxonomy" id="5974"/>
    <lineage>
        <taxon>Eukaryota</taxon>
        <taxon>Sar</taxon>
        <taxon>Alveolata</taxon>
        <taxon>Ciliophora</taxon>
        <taxon>Intramacronucleata</taxon>
        <taxon>Spirotrichea</taxon>
        <taxon>Stichotrichia</taxon>
        <taxon>Sporadotrichida</taxon>
        <taxon>Halteriidae</taxon>
        <taxon>Halteria</taxon>
    </lineage>
</organism>
<comment type="caution">
    <text evidence="4">The sequence shown here is derived from an EMBL/GenBank/DDBJ whole genome shotgun (WGS) entry which is preliminary data.</text>
</comment>
<evidence type="ECO:0000256" key="3">
    <source>
        <dbReference type="ARBA" id="ARBA00023274"/>
    </source>
</evidence>
<dbReference type="CDD" id="cd00403">
    <property type="entry name" value="Ribosomal_L1"/>
    <property type="match status" value="1"/>
</dbReference>
<dbReference type="InterPro" id="IPR028364">
    <property type="entry name" value="Ribosomal_uL1/biogenesis"/>
</dbReference>
<comment type="similarity">
    <text evidence="1">Belongs to the universal ribosomal protein uL1 family.</text>
</comment>
<dbReference type="Proteomes" id="UP000785679">
    <property type="component" value="Unassembled WGS sequence"/>
</dbReference>
<evidence type="ECO:0000256" key="1">
    <source>
        <dbReference type="ARBA" id="ARBA00010531"/>
    </source>
</evidence>
<dbReference type="GO" id="GO:0003735">
    <property type="term" value="F:structural constituent of ribosome"/>
    <property type="evidence" value="ECO:0007669"/>
    <property type="project" value="InterPro"/>
</dbReference>
<dbReference type="OrthoDB" id="2449818at2759"/>
<dbReference type="InterPro" id="IPR002143">
    <property type="entry name" value="Ribosomal_uL1"/>
</dbReference>
<dbReference type="PANTHER" id="PTHR36427">
    <property type="entry name" value="54S RIBOSOMAL PROTEIN L1, MITOCHONDRIAL"/>
    <property type="match status" value="1"/>
</dbReference>
<name>A0A8J8NIA8_HALGN</name>
<dbReference type="GO" id="GO:0006412">
    <property type="term" value="P:translation"/>
    <property type="evidence" value="ECO:0007669"/>
    <property type="project" value="InterPro"/>
</dbReference>
<keyword evidence="2" id="KW-0689">Ribosomal protein</keyword>
<dbReference type="InterPro" id="IPR016095">
    <property type="entry name" value="Ribosomal_uL1_3-a/b-sand"/>
</dbReference>
<proteinExistence type="inferred from homology"/>
<evidence type="ECO:0000256" key="2">
    <source>
        <dbReference type="ARBA" id="ARBA00022980"/>
    </source>
</evidence>
<dbReference type="InterPro" id="IPR023674">
    <property type="entry name" value="Ribosomal_uL1-like"/>
</dbReference>
<accession>A0A8J8NIA8</accession>
<dbReference type="GO" id="GO:0003723">
    <property type="term" value="F:RNA binding"/>
    <property type="evidence" value="ECO:0007669"/>
    <property type="project" value="InterPro"/>
</dbReference>
<dbReference type="Gene3D" id="3.40.50.790">
    <property type="match status" value="1"/>
</dbReference>
<dbReference type="PIRSF" id="PIRSF002155">
    <property type="entry name" value="Ribosomal_L1"/>
    <property type="match status" value="1"/>
</dbReference>
<keyword evidence="5" id="KW-1185">Reference proteome</keyword>
<dbReference type="SUPFAM" id="SSF56808">
    <property type="entry name" value="Ribosomal protein L1"/>
    <property type="match status" value="1"/>
</dbReference>
<dbReference type="Pfam" id="PF00687">
    <property type="entry name" value="Ribosomal_L1"/>
    <property type="match status" value="1"/>
</dbReference>
<dbReference type="PANTHER" id="PTHR36427:SF3">
    <property type="entry name" value="LARGE RIBOSOMAL SUBUNIT PROTEIN UL1M"/>
    <property type="match status" value="1"/>
</dbReference>
<dbReference type="AlphaFoldDB" id="A0A8J8NIA8"/>
<dbReference type="EMBL" id="RRYP01015195">
    <property type="protein sequence ID" value="TNV75612.1"/>
    <property type="molecule type" value="Genomic_DNA"/>
</dbReference>
<dbReference type="Gene3D" id="3.30.190.20">
    <property type="match status" value="1"/>
</dbReference>